<organism evidence="3 4">
    <name type="scientific">Hydrogenophaga bisanensis</name>
    <dbReference type="NCBI Taxonomy" id="439611"/>
    <lineage>
        <taxon>Bacteria</taxon>
        <taxon>Pseudomonadati</taxon>
        <taxon>Pseudomonadota</taxon>
        <taxon>Betaproteobacteria</taxon>
        <taxon>Burkholderiales</taxon>
        <taxon>Comamonadaceae</taxon>
        <taxon>Hydrogenophaga</taxon>
    </lineage>
</organism>
<dbReference type="RefSeq" id="WP_382259722.1">
    <property type="nucleotide sequence ID" value="NZ_JBHTBX010000015.1"/>
</dbReference>
<keyword evidence="4" id="KW-1185">Reference proteome</keyword>
<name>A0ABW2RDU5_9BURK</name>
<evidence type="ECO:0000313" key="3">
    <source>
        <dbReference type="EMBL" id="MFC7436228.1"/>
    </source>
</evidence>
<proteinExistence type="predicted"/>
<dbReference type="InterPro" id="IPR011528">
    <property type="entry name" value="NERD"/>
</dbReference>
<dbReference type="Pfam" id="PF08378">
    <property type="entry name" value="NERD"/>
    <property type="match status" value="1"/>
</dbReference>
<gene>
    <name evidence="3" type="ORF">ACFQNJ_17100</name>
</gene>
<evidence type="ECO:0000313" key="4">
    <source>
        <dbReference type="Proteomes" id="UP001596495"/>
    </source>
</evidence>
<protein>
    <submittedName>
        <fullName evidence="3">Nuclease-related domain-containing protein</fullName>
    </submittedName>
</protein>
<dbReference type="Proteomes" id="UP001596495">
    <property type="component" value="Unassembled WGS sequence"/>
</dbReference>
<reference evidence="4" key="1">
    <citation type="journal article" date="2019" name="Int. J. Syst. Evol. Microbiol.">
        <title>The Global Catalogue of Microorganisms (GCM) 10K type strain sequencing project: providing services to taxonomists for standard genome sequencing and annotation.</title>
        <authorList>
            <consortium name="The Broad Institute Genomics Platform"/>
            <consortium name="The Broad Institute Genome Sequencing Center for Infectious Disease"/>
            <person name="Wu L."/>
            <person name="Ma J."/>
        </authorList>
    </citation>
    <scope>NUCLEOTIDE SEQUENCE [LARGE SCALE GENOMIC DNA]</scope>
    <source>
        <strain evidence="4">CCUG 54518</strain>
    </source>
</reference>
<dbReference type="EMBL" id="JBHTBX010000015">
    <property type="protein sequence ID" value="MFC7436228.1"/>
    <property type="molecule type" value="Genomic_DNA"/>
</dbReference>
<feature type="region of interest" description="Disordered" evidence="1">
    <location>
        <begin position="209"/>
        <end position="231"/>
    </location>
</feature>
<evidence type="ECO:0000259" key="2">
    <source>
        <dbReference type="Pfam" id="PF08378"/>
    </source>
</evidence>
<accession>A0ABW2RDU5</accession>
<comment type="caution">
    <text evidence="3">The sequence shown here is derived from an EMBL/GenBank/DDBJ whole genome shotgun (WGS) entry which is preliminary data.</text>
</comment>
<feature type="domain" description="NERD" evidence="2">
    <location>
        <begin position="36"/>
        <end position="129"/>
    </location>
</feature>
<sequence length="231" mass="25755">MNHAISPIPGLRRALNDSEARAYTAVVETFGLQFPEGRILSNVILPTGTVRGPETSEYDIIFVCRTGIIVFEVKGWSNGRLRSKKTEGGNGVHEWWIERTDGTIDPVRDPVDQGGFKVRYLLEELKGIHATQYTVLTEETLELDQTVNSHVVQLRDLPYLARVTKATAKKFYGTTLLSENMVNAIADAISELSQRHTPQQHLESINQWVASKPSEQNPGADRPVSPIPQSH</sequence>
<evidence type="ECO:0000256" key="1">
    <source>
        <dbReference type="SAM" id="MobiDB-lite"/>
    </source>
</evidence>